<gene>
    <name evidence="2" type="ORF">NCTC11009_01550</name>
</gene>
<feature type="domain" description="Phage MuF C-terminal" evidence="1">
    <location>
        <begin position="165"/>
        <end position="266"/>
    </location>
</feature>
<dbReference type="Pfam" id="PF18819">
    <property type="entry name" value="MuF_C"/>
    <property type="match status" value="1"/>
</dbReference>
<dbReference type="Proteomes" id="UP000250242">
    <property type="component" value="Unassembled WGS sequence"/>
</dbReference>
<accession>A0A2X1WI73</accession>
<evidence type="ECO:0000313" key="2">
    <source>
        <dbReference type="EMBL" id="SPY08324.1"/>
    </source>
</evidence>
<dbReference type="RefSeq" id="WP_113062626.1">
    <property type="nucleotide sequence ID" value="NZ_UATH01000001.1"/>
</dbReference>
<reference evidence="2 3" key="1">
    <citation type="submission" date="2018-06" db="EMBL/GenBank/DDBJ databases">
        <authorList>
            <consortium name="Pathogen Informatics"/>
            <person name="Doyle S."/>
        </authorList>
    </citation>
    <scope>NUCLEOTIDE SEQUENCE [LARGE SCALE GENOMIC DNA]</scope>
    <source>
        <strain evidence="2 3">NCTC11009</strain>
    </source>
</reference>
<dbReference type="InterPro" id="IPR041131">
    <property type="entry name" value="MuF_C"/>
</dbReference>
<evidence type="ECO:0000313" key="3">
    <source>
        <dbReference type="Proteomes" id="UP000250242"/>
    </source>
</evidence>
<dbReference type="AlphaFoldDB" id="A0A2X1WI73"/>
<protein>
    <recommendedName>
        <fullName evidence="1">Phage MuF C-terminal domain-containing protein</fullName>
    </recommendedName>
</protein>
<organism evidence="2 3">
    <name type="scientific">Oligella urethralis</name>
    <dbReference type="NCBI Taxonomy" id="90245"/>
    <lineage>
        <taxon>Bacteria</taxon>
        <taxon>Pseudomonadati</taxon>
        <taxon>Pseudomonadota</taxon>
        <taxon>Betaproteobacteria</taxon>
        <taxon>Burkholderiales</taxon>
        <taxon>Alcaligenaceae</taxon>
        <taxon>Oligella</taxon>
    </lineage>
</organism>
<name>A0A2X1WI73_9BURK</name>
<sequence length="321" mass="36531">MTSGRNTTPVPTLAKGPRGDLALHKWLIENALNEARANRDTLRQTIFREQLENLNKTNKGGRVELTESELDDANVYLWEYQPKPIKILKPLESRKASGGLDESANSDFAKAVEDVVEGQVGRGFVYMGTTPHVFKMLGLPDTKVRIRELTMQKVMGEFLGIEKGDHSNLHNIEPDVLKLLPQQLNDPIAVFKSRSDEEVYVVLTELKERKLKTGQNEPVIAALRLVNNRSGIEILNIASVYGRSRSQIKTAIEEKTTLYWNKQKGQLFLNTERLQLPWDFTSDADLLKLNIKTENDLRQYSASDDAQNILESRSDRYQRRV</sequence>
<dbReference type="EMBL" id="UATH01000001">
    <property type="protein sequence ID" value="SPY08324.1"/>
    <property type="molecule type" value="Genomic_DNA"/>
</dbReference>
<proteinExistence type="predicted"/>
<evidence type="ECO:0000259" key="1">
    <source>
        <dbReference type="Pfam" id="PF18819"/>
    </source>
</evidence>